<feature type="compositionally biased region" description="Basic and acidic residues" evidence="2">
    <location>
        <begin position="279"/>
        <end position="292"/>
    </location>
</feature>
<name>E4UVH8_ARTGP</name>
<feature type="region of interest" description="Disordered" evidence="2">
    <location>
        <begin position="172"/>
        <end position="191"/>
    </location>
</feature>
<evidence type="ECO:0000256" key="1">
    <source>
        <dbReference type="SAM" id="Coils"/>
    </source>
</evidence>
<dbReference type="EMBL" id="DS989825">
    <property type="protein sequence ID" value="EFR02305.1"/>
    <property type="molecule type" value="Genomic_DNA"/>
</dbReference>
<protein>
    <submittedName>
        <fullName evidence="3">Uncharacterized protein</fullName>
    </submittedName>
</protein>
<dbReference type="AlphaFoldDB" id="E4UVH8"/>
<dbReference type="GeneID" id="10027990"/>
<keyword evidence="1" id="KW-0175">Coiled coil</keyword>
<dbReference type="eggNOG" id="ENOG502TH6H">
    <property type="taxonomic scope" value="Eukaryota"/>
</dbReference>
<dbReference type="RefSeq" id="XP_003172716.1">
    <property type="nucleotide sequence ID" value="XM_003172668.1"/>
</dbReference>
<dbReference type="HOGENOM" id="CLU_053752_0_0_1"/>
<feature type="region of interest" description="Disordered" evidence="2">
    <location>
        <begin position="1"/>
        <end position="25"/>
    </location>
</feature>
<proteinExistence type="predicted"/>
<feature type="region of interest" description="Disordered" evidence="2">
    <location>
        <begin position="225"/>
        <end position="397"/>
    </location>
</feature>
<evidence type="ECO:0000256" key="2">
    <source>
        <dbReference type="SAM" id="MobiDB-lite"/>
    </source>
</evidence>
<dbReference type="OMA" id="PAMNDAT"/>
<feature type="compositionally biased region" description="Basic and acidic residues" evidence="2">
    <location>
        <begin position="384"/>
        <end position="397"/>
    </location>
</feature>
<keyword evidence="4" id="KW-1185">Reference proteome</keyword>
<reference evidence="4" key="1">
    <citation type="journal article" date="2012" name="MBio">
        <title>Comparative genome analysis of Trichophyton rubrum and related dermatophytes reveals candidate genes involved in infection.</title>
        <authorList>
            <person name="Martinez D.A."/>
            <person name="Oliver B.G."/>
            <person name="Graeser Y."/>
            <person name="Goldberg J.M."/>
            <person name="Li W."/>
            <person name="Martinez-Rossi N.M."/>
            <person name="Monod M."/>
            <person name="Shelest E."/>
            <person name="Barton R.C."/>
            <person name="Birch E."/>
            <person name="Brakhage A.A."/>
            <person name="Chen Z."/>
            <person name="Gurr S.J."/>
            <person name="Heiman D."/>
            <person name="Heitman J."/>
            <person name="Kosti I."/>
            <person name="Rossi A."/>
            <person name="Saif S."/>
            <person name="Samalova M."/>
            <person name="Saunders C.W."/>
            <person name="Shea T."/>
            <person name="Summerbell R.C."/>
            <person name="Xu J."/>
            <person name="Young S."/>
            <person name="Zeng Q."/>
            <person name="Birren B.W."/>
            <person name="Cuomo C.A."/>
            <person name="White T.C."/>
        </authorList>
    </citation>
    <scope>NUCLEOTIDE SEQUENCE [LARGE SCALE GENOMIC DNA]</scope>
    <source>
        <strain evidence="4">ATCC MYA-4604 / CBS 118893</strain>
    </source>
</reference>
<feature type="region of interest" description="Disordered" evidence="2">
    <location>
        <begin position="201"/>
        <end position="220"/>
    </location>
</feature>
<dbReference type="InParanoid" id="E4UVH8"/>
<accession>E4UVH8</accession>
<organism evidence="4">
    <name type="scientific">Arthroderma gypseum (strain ATCC MYA-4604 / CBS 118893)</name>
    <name type="common">Microsporum gypseum</name>
    <dbReference type="NCBI Taxonomy" id="535722"/>
    <lineage>
        <taxon>Eukaryota</taxon>
        <taxon>Fungi</taxon>
        <taxon>Dikarya</taxon>
        <taxon>Ascomycota</taxon>
        <taxon>Pezizomycotina</taxon>
        <taxon>Eurotiomycetes</taxon>
        <taxon>Eurotiomycetidae</taxon>
        <taxon>Onygenales</taxon>
        <taxon>Arthrodermataceae</taxon>
        <taxon>Nannizzia</taxon>
    </lineage>
</organism>
<dbReference type="Proteomes" id="UP000002669">
    <property type="component" value="Unassembled WGS sequence"/>
</dbReference>
<evidence type="ECO:0000313" key="4">
    <source>
        <dbReference type="Proteomes" id="UP000002669"/>
    </source>
</evidence>
<dbReference type="OrthoDB" id="4172792at2759"/>
<feature type="coiled-coil region" evidence="1">
    <location>
        <begin position="80"/>
        <end position="114"/>
    </location>
</feature>
<sequence>MAKVQVPPVLGHSGGREREEISGSSKDNIYKTMAVISTAINELSRTIHQISEQLNGFPTAGTGNPGLPKSSNHVDHFEIFAIAMKEVQSKSSRIEQLEQENRVLRDRLGNRERAGERSERISPVACQQAVNLNEHGERFVPSDAPNSNGKRSLIALPSELNVHENNCMIPASTNATNGEADPSPNLSKDMGLDDPIAEIEEIPESSNGQINGDILSQDGRPAVNHETTLSEQAAEKPTTRQNPARRQRAVRQESVLEQATRNETRSTRARLVSQNVRSKKAEGRVSLRKDKPTGSGDEEEDSTELEDREGAAVARNETTEDRRTSPLVASEPGFRPARQLIKRRRGRPKVAACEHPQIATVTSSSPAPSAGKPGVSNSNIKISENTKDALDAKKAEEEAEKRRKAEIAARELLVQAAMQREETYML</sequence>
<dbReference type="VEuPathDB" id="FungiDB:MGYG_05303"/>
<evidence type="ECO:0000313" key="3">
    <source>
        <dbReference type="EMBL" id="EFR02305.1"/>
    </source>
</evidence>
<feature type="compositionally biased region" description="Acidic residues" evidence="2">
    <location>
        <begin position="296"/>
        <end position="307"/>
    </location>
</feature>
<gene>
    <name evidence="3" type="ORF">MGYG_05303</name>
</gene>